<feature type="domain" description="C2H2-type" evidence="2">
    <location>
        <begin position="274"/>
        <end position="301"/>
    </location>
</feature>
<evidence type="ECO:0000256" key="1">
    <source>
        <dbReference type="PROSITE-ProRule" id="PRU00042"/>
    </source>
</evidence>
<dbReference type="SUPFAM" id="SSF57667">
    <property type="entry name" value="beta-beta-alpha zinc fingers"/>
    <property type="match status" value="1"/>
</dbReference>
<protein>
    <submittedName>
        <fullName evidence="3">Regulatory protein ADR1</fullName>
    </submittedName>
</protein>
<evidence type="ECO:0000313" key="3">
    <source>
        <dbReference type="EMBL" id="OXA36938.1"/>
    </source>
</evidence>
<dbReference type="Gene3D" id="3.30.160.60">
    <property type="entry name" value="Classic Zinc Finger"/>
    <property type="match status" value="1"/>
</dbReference>
<keyword evidence="4" id="KW-1185">Reference proteome</keyword>
<reference evidence="3 4" key="1">
    <citation type="submission" date="2015-12" db="EMBL/GenBank/DDBJ databases">
        <title>The genome of Folsomia candida.</title>
        <authorList>
            <person name="Faddeeva A."/>
            <person name="Derks M.F."/>
            <person name="Anvar Y."/>
            <person name="Smit S."/>
            <person name="Van Straalen N."/>
            <person name="Roelofs D."/>
        </authorList>
    </citation>
    <scope>NUCLEOTIDE SEQUENCE [LARGE SCALE GENOMIC DNA]</scope>
    <source>
        <strain evidence="3 4">VU population</strain>
        <tissue evidence="3">Whole body</tissue>
    </source>
</reference>
<sequence>MLKKRCKLSPPTSQPEILLPGEIKIEVPGNELAIRRNEFTEISVPSCPTCGEVFPSGGSDLEIHSCPEVTQDVSPSHLCGRIIPTNRGKGADYKDFQKLSDINSRHDDKFGDHVAGIQNAQTATTNIPKIIYGGPIPSSLPYNSSGDGVNPTNWTCKEEEGDTELSNHPILEGHVGHTQSTDIATSSPHIAESSSRFREADESPLFDGICVIKKENFPDSTLFQADEHELAELEEDENIEIKHEIIVDNLKSVPDLLPPAVRLDAKTPKGSSEFGCLICEKIFRKKGHLKRHVLTHQPEKTIWL</sequence>
<dbReference type="EMBL" id="LNIX01000068">
    <property type="protein sequence ID" value="OXA36938.1"/>
    <property type="molecule type" value="Genomic_DNA"/>
</dbReference>
<evidence type="ECO:0000313" key="4">
    <source>
        <dbReference type="Proteomes" id="UP000198287"/>
    </source>
</evidence>
<dbReference type="InterPro" id="IPR036236">
    <property type="entry name" value="Znf_C2H2_sf"/>
</dbReference>
<proteinExistence type="predicted"/>
<keyword evidence="1" id="KW-0862">Zinc</keyword>
<name>A0A226CWQ2_FOLCA</name>
<evidence type="ECO:0000259" key="2">
    <source>
        <dbReference type="PROSITE" id="PS50157"/>
    </source>
</evidence>
<keyword evidence="1" id="KW-0479">Metal-binding</keyword>
<dbReference type="GO" id="GO:0008270">
    <property type="term" value="F:zinc ion binding"/>
    <property type="evidence" value="ECO:0007669"/>
    <property type="project" value="UniProtKB-KW"/>
</dbReference>
<dbReference type="InterPro" id="IPR013087">
    <property type="entry name" value="Znf_C2H2_type"/>
</dbReference>
<dbReference type="Proteomes" id="UP000198287">
    <property type="component" value="Unassembled WGS sequence"/>
</dbReference>
<dbReference type="PROSITE" id="PS00028">
    <property type="entry name" value="ZINC_FINGER_C2H2_1"/>
    <property type="match status" value="1"/>
</dbReference>
<accession>A0A226CWQ2</accession>
<gene>
    <name evidence="3" type="ORF">Fcan01_28321</name>
</gene>
<dbReference type="PROSITE" id="PS50157">
    <property type="entry name" value="ZINC_FINGER_C2H2_2"/>
    <property type="match status" value="1"/>
</dbReference>
<dbReference type="AlphaFoldDB" id="A0A226CWQ2"/>
<organism evidence="3 4">
    <name type="scientific">Folsomia candida</name>
    <name type="common">Springtail</name>
    <dbReference type="NCBI Taxonomy" id="158441"/>
    <lineage>
        <taxon>Eukaryota</taxon>
        <taxon>Metazoa</taxon>
        <taxon>Ecdysozoa</taxon>
        <taxon>Arthropoda</taxon>
        <taxon>Hexapoda</taxon>
        <taxon>Collembola</taxon>
        <taxon>Entomobryomorpha</taxon>
        <taxon>Isotomoidea</taxon>
        <taxon>Isotomidae</taxon>
        <taxon>Proisotominae</taxon>
        <taxon>Folsomia</taxon>
    </lineage>
</organism>
<keyword evidence="1" id="KW-0863">Zinc-finger</keyword>
<comment type="caution">
    <text evidence="3">The sequence shown here is derived from an EMBL/GenBank/DDBJ whole genome shotgun (WGS) entry which is preliminary data.</text>
</comment>